<dbReference type="InterPro" id="IPR052965">
    <property type="entry name" value="Pigment-catalase-like"/>
</dbReference>
<keyword evidence="1" id="KW-0732">Signal</keyword>
<evidence type="ECO:0000313" key="2">
    <source>
        <dbReference type="EMBL" id="KAJ5396394.1"/>
    </source>
</evidence>
<protein>
    <submittedName>
        <fullName evidence="2">Uncharacterized protein</fullName>
    </submittedName>
</protein>
<gene>
    <name evidence="2" type="ORF">N7509_004507</name>
</gene>
<accession>A0A9X0B990</accession>
<reference evidence="2" key="1">
    <citation type="submission" date="2022-12" db="EMBL/GenBank/DDBJ databases">
        <authorList>
            <person name="Petersen C."/>
        </authorList>
    </citation>
    <scope>NUCLEOTIDE SEQUENCE</scope>
    <source>
        <strain evidence="2">IBT 29677</strain>
    </source>
</reference>
<keyword evidence="3" id="KW-1185">Reference proteome</keyword>
<dbReference type="RefSeq" id="XP_056488446.1">
    <property type="nucleotide sequence ID" value="XM_056629144.1"/>
</dbReference>
<dbReference type="OrthoDB" id="1001765at2759"/>
<feature type="signal peptide" evidence="1">
    <location>
        <begin position="1"/>
        <end position="18"/>
    </location>
</feature>
<sequence length="385" mass="39789">MKFSSVALAGATMGLAYATPLTERADITDADVLNYALTLEHLEAAFYQEGLKNYTHADFQKAGMQDPFYVNLKETASDEQQHVQFLTKALKAAGAKPVEACTYTFPATDVNTFLALGNILEGVGVSAYLGAAASIMDKTYLTAAGSILTTEARHSAYLRAALGEAPAAQAFDNPLDFDEVYTLASMFIVSCPESNGKLPVKAFPALTMPSMAPATTGSKVELMAAGGVSMDTKDVYAAFITVTGPVWAPLDSTGDEKFEVTIPEGVAGQSYVVLTKGNKNASDDNILAGPAIIEVGKPNGPIGVGSQCSGRSSGPMASKPSMSAWSSMAMPMPTASMTMSSGSMPSMSVSASASSTPVFNGANGKSVSGFASFMGALAAVAAFLQ</sequence>
<dbReference type="GeneID" id="81368124"/>
<dbReference type="InterPro" id="IPR009078">
    <property type="entry name" value="Ferritin-like_SF"/>
</dbReference>
<dbReference type="Pfam" id="PF13668">
    <property type="entry name" value="Ferritin_2"/>
    <property type="match status" value="1"/>
</dbReference>
<evidence type="ECO:0000256" key="1">
    <source>
        <dbReference type="SAM" id="SignalP"/>
    </source>
</evidence>
<proteinExistence type="predicted"/>
<organism evidence="2 3">
    <name type="scientific">Penicillium cosmopolitanum</name>
    <dbReference type="NCBI Taxonomy" id="1131564"/>
    <lineage>
        <taxon>Eukaryota</taxon>
        <taxon>Fungi</taxon>
        <taxon>Dikarya</taxon>
        <taxon>Ascomycota</taxon>
        <taxon>Pezizomycotina</taxon>
        <taxon>Eurotiomycetes</taxon>
        <taxon>Eurotiomycetidae</taxon>
        <taxon>Eurotiales</taxon>
        <taxon>Aspergillaceae</taxon>
        <taxon>Penicillium</taxon>
    </lineage>
</organism>
<dbReference type="CDD" id="cd00657">
    <property type="entry name" value="Ferritin_like"/>
    <property type="match status" value="1"/>
</dbReference>
<dbReference type="InterPro" id="IPR012347">
    <property type="entry name" value="Ferritin-like"/>
</dbReference>
<name>A0A9X0B990_9EURO</name>
<dbReference type="Gene3D" id="1.20.1260.10">
    <property type="match status" value="1"/>
</dbReference>
<dbReference type="EMBL" id="JAPZBU010000006">
    <property type="protein sequence ID" value="KAJ5396394.1"/>
    <property type="molecule type" value="Genomic_DNA"/>
</dbReference>
<feature type="chain" id="PRO_5040751959" evidence="1">
    <location>
        <begin position="19"/>
        <end position="385"/>
    </location>
</feature>
<dbReference type="SUPFAM" id="SSF47240">
    <property type="entry name" value="Ferritin-like"/>
    <property type="match status" value="1"/>
</dbReference>
<evidence type="ECO:0000313" key="3">
    <source>
        <dbReference type="Proteomes" id="UP001147747"/>
    </source>
</evidence>
<dbReference type="AlphaFoldDB" id="A0A9X0B990"/>
<comment type="caution">
    <text evidence="2">The sequence shown here is derived from an EMBL/GenBank/DDBJ whole genome shotgun (WGS) entry which is preliminary data.</text>
</comment>
<dbReference type="Proteomes" id="UP001147747">
    <property type="component" value="Unassembled WGS sequence"/>
</dbReference>
<dbReference type="PANTHER" id="PTHR31694:SF26">
    <property type="entry name" value="OS05G0151100 PROTEIN"/>
    <property type="match status" value="1"/>
</dbReference>
<dbReference type="PANTHER" id="PTHR31694">
    <property type="entry name" value="DESICCATION-LIKE PROTEIN"/>
    <property type="match status" value="1"/>
</dbReference>
<reference evidence="2" key="2">
    <citation type="journal article" date="2023" name="IMA Fungus">
        <title>Comparative genomic study of the Penicillium genus elucidates a diverse pangenome and 15 lateral gene transfer events.</title>
        <authorList>
            <person name="Petersen C."/>
            <person name="Sorensen T."/>
            <person name="Nielsen M.R."/>
            <person name="Sondergaard T.E."/>
            <person name="Sorensen J.L."/>
            <person name="Fitzpatrick D.A."/>
            <person name="Frisvad J.C."/>
            <person name="Nielsen K.L."/>
        </authorList>
    </citation>
    <scope>NUCLEOTIDE SEQUENCE</scope>
    <source>
        <strain evidence="2">IBT 29677</strain>
    </source>
</reference>